<protein>
    <submittedName>
        <fullName evidence="1">Uncharacterized protein</fullName>
    </submittedName>
</protein>
<accession>A0A9K3LQN5</accession>
<evidence type="ECO:0000313" key="2">
    <source>
        <dbReference type="Proteomes" id="UP000693970"/>
    </source>
</evidence>
<gene>
    <name evidence="1" type="ORF">IV203_029172</name>
</gene>
<reference evidence="1" key="2">
    <citation type="submission" date="2021-04" db="EMBL/GenBank/DDBJ databases">
        <authorList>
            <person name="Podell S."/>
        </authorList>
    </citation>
    <scope>NUCLEOTIDE SEQUENCE</scope>
    <source>
        <strain evidence="1">Hildebrandi</strain>
    </source>
</reference>
<organism evidence="1 2">
    <name type="scientific">Nitzschia inconspicua</name>
    <dbReference type="NCBI Taxonomy" id="303405"/>
    <lineage>
        <taxon>Eukaryota</taxon>
        <taxon>Sar</taxon>
        <taxon>Stramenopiles</taxon>
        <taxon>Ochrophyta</taxon>
        <taxon>Bacillariophyta</taxon>
        <taxon>Bacillariophyceae</taxon>
        <taxon>Bacillariophycidae</taxon>
        <taxon>Bacillariales</taxon>
        <taxon>Bacillariaceae</taxon>
        <taxon>Nitzschia</taxon>
    </lineage>
</organism>
<name>A0A9K3LQN5_9STRA</name>
<dbReference type="Proteomes" id="UP000693970">
    <property type="component" value="Unassembled WGS sequence"/>
</dbReference>
<dbReference type="EMBL" id="JAGRRH010000007">
    <property type="protein sequence ID" value="KAG7366502.1"/>
    <property type="molecule type" value="Genomic_DNA"/>
</dbReference>
<evidence type="ECO:0000313" key="1">
    <source>
        <dbReference type="EMBL" id="KAG7366502.1"/>
    </source>
</evidence>
<sequence>MSTAVTPTPGRGGTVALPTATTKLSQQLQAHNSLFDIDLMLQDMIALTTKMTDTLFGENDRARKKLKISYQDHIQASTAAHSKMEASFKLLGLAFSAETNVEIKRSYVNIPVEKRKAPEDVRQAAVLALAPPPKKSRKSAANPSPLPAVSLEGKVQEFVATIPPVNRTIYDVRDGTIYDLRELVQALCVQTSSPIYQLAAKMVAPVLKLLGKLVCGVSTLERRCTSYRRDLILPSTGDDGAARGRRPLISIHNIPDLNGNVLVNVGMAEGRDDLENCMNQIVERESEVRGIPPAPQLSNTKYFSKHTRSKYDAPASSLPGVARVKTSTTRTQGVRRQMARGTSLLTFQPYWT</sequence>
<keyword evidence="2" id="KW-1185">Reference proteome</keyword>
<dbReference type="AlphaFoldDB" id="A0A9K3LQN5"/>
<reference evidence="1" key="1">
    <citation type="journal article" date="2021" name="Sci. Rep.">
        <title>Diploid genomic architecture of Nitzschia inconspicua, an elite biomass production diatom.</title>
        <authorList>
            <person name="Oliver A."/>
            <person name="Podell S."/>
            <person name="Pinowska A."/>
            <person name="Traller J.C."/>
            <person name="Smith S.R."/>
            <person name="McClure R."/>
            <person name="Beliaev A."/>
            <person name="Bohutskyi P."/>
            <person name="Hill E.A."/>
            <person name="Rabines A."/>
            <person name="Zheng H."/>
            <person name="Allen L.Z."/>
            <person name="Kuo A."/>
            <person name="Grigoriev I.V."/>
            <person name="Allen A.E."/>
            <person name="Hazlebeck D."/>
            <person name="Allen E.E."/>
        </authorList>
    </citation>
    <scope>NUCLEOTIDE SEQUENCE</scope>
    <source>
        <strain evidence="1">Hildebrandi</strain>
    </source>
</reference>
<comment type="caution">
    <text evidence="1">The sequence shown here is derived from an EMBL/GenBank/DDBJ whole genome shotgun (WGS) entry which is preliminary data.</text>
</comment>
<proteinExistence type="predicted"/>